<dbReference type="EMBL" id="CM055101">
    <property type="protein sequence ID" value="KAJ7542137.1"/>
    <property type="molecule type" value="Genomic_DNA"/>
</dbReference>
<name>A0ACC2CJI3_DIPCM</name>
<evidence type="ECO:0000313" key="2">
    <source>
        <dbReference type="Proteomes" id="UP001162992"/>
    </source>
</evidence>
<sequence>MRRLLMKQGLAGPHPGCMVGNMHEIAKLRTEVAATDMEVGHHDIMVRVAIALLFTAPNAMTSTSLTWGGMDIVAVGGKVALSPIPLRTSDSSVGRAPPLQLGRCAYALDA</sequence>
<gene>
    <name evidence="1" type="ORF">O6H91_10G091500</name>
</gene>
<reference evidence="2" key="1">
    <citation type="journal article" date="2024" name="Proc. Natl. Acad. Sci. U.S.A.">
        <title>Extraordinary preservation of gene collinearity over three hundred million years revealed in homosporous lycophytes.</title>
        <authorList>
            <person name="Li C."/>
            <person name="Wickell D."/>
            <person name="Kuo L.Y."/>
            <person name="Chen X."/>
            <person name="Nie B."/>
            <person name="Liao X."/>
            <person name="Peng D."/>
            <person name="Ji J."/>
            <person name="Jenkins J."/>
            <person name="Williams M."/>
            <person name="Shu S."/>
            <person name="Plott C."/>
            <person name="Barry K."/>
            <person name="Rajasekar S."/>
            <person name="Grimwood J."/>
            <person name="Han X."/>
            <person name="Sun S."/>
            <person name="Hou Z."/>
            <person name="He W."/>
            <person name="Dai G."/>
            <person name="Sun C."/>
            <person name="Schmutz J."/>
            <person name="Leebens-Mack J.H."/>
            <person name="Li F.W."/>
            <person name="Wang L."/>
        </authorList>
    </citation>
    <scope>NUCLEOTIDE SEQUENCE [LARGE SCALE GENOMIC DNA]</scope>
    <source>
        <strain evidence="2">cv. PW_Plant_1</strain>
    </source>
</reference>
<protein>
    <submittedName>
        <fullName evidence="1">Uncharacterized protein</fullName>
    </submittedName>
</protein>
<organism evidence="1 2">
    <name type="scientific">Diphasiastrum complanatum</name>
    <name type="common">Issler's clubmoss</name>
    <name type="synonym">Lycopodium complanatum</name>
    <dbReference type="NCBI Taxonomy" id="34168"/>
    <lineage>
        <taxon>Eukaryota</taxon>
        <taxon>Viridiplantae</taxon>
        <taxon>Streptophyta</taxon>
        <taxon>Embryophyta</taxon>
        <taxon>Tracheophyta</taxon>
        <taxon>Lycopodiopsida</taxon>
        <taxon>Lycopodiales</taxon>
        <taxon>Lycopodiaceae</taxon>
        <taxon>Lycopodioideae</taxon>
        <taxon>Diphasiastrum</taxon>
    </lineage>
</organism>
<evidence type="ECO:0000313" key="1">
    <source>
        <dbReference type="EMBL" id="KAJ7542137.1"/>
    </source>
</evidence>
<proteinExistence type="predicted"/>
<comment type="caution">
    <text evidence="1">The sequence shown here is derived from an EMBL/GenBank/DDBJ whole genome shotgun (WGS) entry which is preliminary data.</text>
</comment>
<keyword evidence="2" id="KW-1185">Reference proteome</keyword>
<dbReference type="Proteomes" id="UP001162992">
    <property type="component" value="Chromosome 10"/>
</dbReference>
<accession>A0ACC2CJI3</accession>